<organism evidence="2 3">
    <name type="scientific">Capronia epimyces CBS 606.96</name>
    <dbReference type="NCBI Taxonomy" id="1182542"/>
    <lineage>
        <taxon>Eukaryota</taxon>
        <taxon>Fungi</taxon>
        <taxon>Dikarya</taxon>
        <taxon>Ascomycota</taxon>
        <taxon>Pezizomycotina</taxon>
        <taxon>Eurotiomycetes</taxon>
        <taxon>Chaetothyriomycetidae</taxon>
        <taxon>Chaetothyriales</taxon>
        <taxon>Herpotrichiellaceae</taxon>
        <taxon>Capronia</taxon>
    </lineage>
</organism>
<evidence type="ECO:0000313" key="3">
    <source>
        <dbReference type="Proteomes" id="UP000019478"/>
    </source>
</evidence>
<dbReference type="EMBL" id="AMGY01000002">
    <property type="protein sequence ID" value="EXJ89403.1"/>
    <property type="molecule type" value="Genomic_DNA"/>
</dbReference>
<dbReference type="Proteomes" id="UP000019478">
    <property type="component" value="Unassembled WGS sequence"/>
</dbReference>
<feature type="domain" description="SnoaL-like" evidence="1">
    <location>
        <begin position="9"/>
        <end position="150"/>
    </location>
</feature>
<proteinExistence type="predicted"/>
<evidence type="ECO:0000313" key="2">
    <source>
        <dbReference type="EMBL" id="EXJ89403.1"/>
    </source>
</evidence>
<accession>W9YA88</accession>
<dbReference type="GeneID" id="19166600"/>
<dbReference type="eggNOG" id="ENOG502SUCF">
    <property type="taxonomic scope" value="Eukaryota"/>
</dbReference>
<dbReference type="SUPFAM" id="SSF54427">
    <property type="entry name" value="NTF2-like"/>
    <property type="match status" value="1"/>
</dbReference>
<name>W9YA88_9EURO</name>
<comment type="caution">
    <text evidence="2">The sequence shown here is derived from an EMBL/GenBank/DDBJ whole genome shotgun (WGS) entry which is preliminary data.</text>
</comment>
<reference evidence="2 3" key="1">
    <citation type="submission" date="2013-03" db="EMBL/GenBank/DDBJ databases">
        <title>The Genome Sequence of Capronia epimyces CBS 606.96.</title>
        <authorList>
            <consortium name="The Broad Institute Genomics Platform"/>
            <person name="Cuomo C."/>
            <person name="de Hoog S."/>
            <person name="Gorbushina A."/>
            <person name="Walker B."/>
            <person name="Young S.K."/>
            <person name="Zeng Q."/>
            <person name="Gargeya S."/>
            <person name="Fitzgerald M."/>
            <person name="Haas B."/>
            <person name="Abouelleil A."/>
            <person name="Allen A.W."/>
            <person name="Alvarado L."/>
            <person name="Arachchi H.M."/>
            <person name="Berlin A.M."/>
            <person name="Chapman S.B."/>
            <person name="Gainer-Dewar J."/>
            <person name="Goldberg J."/>
            <person name="Griggs A."/>
            <person name="Gujja S."/>
            <person name="Hansen M."/>
            <person name="Howarth C."/>
            <person name="Imamovic A."/>
            <person name="Ireland A."/>
            <person name="Larimer J."/>
            <person name="McCowan C."/>
            <person name="Murphy C."/>
            <person name="Pearson M."/>
            <person name="Poon T.W."/>
            <person name="Priest M."/>
            <person name="Roberts A."/>
            <person name="Saif S."/>
            <person name="Shea T."/>
            <person name="Sisk P."/>
            <person name="Sykes S."/>
            <person name="Wortman J."/>
            <person name="Nusbaum C."/>
            <person name="Birren B."/>
        </authorList>
    </citation>
    <scope>NUCLEOTIDE SEQUENCE [LARGE SCALE GENOMIC DNA]</scope>
    <source>
        <strain evidence="2 3">CBS 606.96</strain>
    </source>
</reference>
<dbReference type="InterPro" id="IPR037401">
    <property type="entry name" value="SnoaL-like"/>
</dbReference>
<keyword evidence="3" id="KW-1185">Reference proteome</keyword>
<dbReference type="Gene3D" id="3.10.450.50">
    <property type="match status" value="1"/>
</dbReference>
<protein>
    <recommendedName>
        <fullName evidence="1">SnoaL-like domain-containing protein</fullName>
    </recommendedName>
</protein>
<dbReference type="RefSeq" id="XP_007730800.1">
    <property type="nucleotide sequence ID" value="XM_007732610.1"/>
</dbReference>
<sequence length="165" mass="18307">MSQYDTTDYLLDRANIHDTVTKLATYVDMQQWDQLETQVIADPINLDYTLMFGGEVESKTAQDAVAHWKTLMEPMDATQHVVTSLLISLPPPPGSMEKVEHASAIAYFLVNITKKGTTGGENTTNGGRYEIELTKVLNTAGNPWRISTLRAVPIWYGGNTKVLFG</sequence>
<dbReference type="Pfam" id="PF13577">
    <property type="entry name" value="SnoaL_4"/>
    <property type="match status" value="1"/>
</dbReference>
<dbReference type="HOGENOM" id="CLU_106738_4_0_1"/>
<dbReference type="InterPro" id="IPR032710">
    <property type="entry name" value="NTF2-like_dom_sf"/>
</dbReference>
<dbReference type="AlphaFoldDB" id="W9YA88"/>
<evidence type="ECO:0000259" key="1">
    <source>
        <dbReference type="Pfam" id="PF13577"/>
    </source>
</evidence>
<gene>
    <name evidence="2" type="ORF">A1O3_02470</name>
</gene>
<dbReference type="OrthoDB" id="5208229at2759"/>